<proteinExistence type="inferred from homology"/>
<dbReference type="PANTHER" id="PTHR31402:SF2">
    <property type="entry name" value="UPF0711 PROTEIN C18ORF21"/>
    <property type="match status" value="1"/>
</dbReference>
<sequence length="182" mass="20171">MNLQPPSSADPASSSGSLSSPPALPAQGMGGGMLPESCQYCCQQFRRGNTRVRLLPKRRMAARVHSVLRREARGKRLSLAQCQLLGRAAGMVTCNTCHKTTRHNGVNRRFLFNHAKHTPHGPQTHRSNTGSPKSTFSTRNNTPSPHNHPFRFKKWVVKGLTHILNRDNKPETGTLKDFLSSL</sequence>
<name>A0A8C5AUC8_GADMO</name>
<accession>A0A8C5AUC8</accession>
<reference evidence="3" key="1">
    <citation type="submission" date="2025-08" db="UniProtKB">
        <authorList>
            <consortium name="Ensembl"/>
        </authorList>
    </citation>
    <scope>IDENTIFICATION</scope>
</reference>
<feature type="region of interest" description="Disordered" evidence="2">
    <location>
        <begin position="115"/>
        <end position="150"/>
    </location>
</feature>
<dbReference type="AlphaFoldDB" id="A0A8C5AUC8"/>
<protein>
    <submittedName>
        <fullName evidence="3">Uncharacterized protein</fullName>
    </submittedName>
</protein>
<reference evidence="3" key="2">
    <citation type="submission" date="2025-09" db="UniProtKB">
        <authorList>
            <consortium name="Ensembl"/>
        </authorList>
    </citation>
    <scope>IDENTIFICATION</scope>
</reference>
<dbReference type="Pfam" id="PF15719">
    <property type="entry name" value="Rmp24-like"/>
    <property type="match status" value="1"/>
</dbReference>
<evidence type="ECO:0000313" key="4">
    <source>
        <dbReference type="Proteomes" id="UP000694546"/>
    </source>
</evidence>
<feature type="region of interest" description="Disordered" evidence="2">
    <location>
        <begin position="1"/>
        <end position="29"/>
    </location>
</feature>
<evidence type="ECO:0000256" key="2">
    <source>
        <dbReference type="SAM" id="MobiDB-lite"/>
    </source>
</evidence>
<evidence type="ECO:0000256" key="1">
    <source>
        <dbReference type="ARBA" id="ARBA00006160"/>
    </source>
</evidence>
<keyword evidence="4" id="KW-1185">Reference proteome</keyword>
<evidence type="ECO:0000313" key="3">
    <source>
        <dbReference type="Ensembl" id="ENSGMOP00000035654.1"/>
    </source>
</evidence>
<dbReference type="PANTHER" id="PTHR31402">
    <property type="entry name" value="UPF0711 PROTEIN C18ORF21"/>
    <property type="match status" value="1"/>
</dbReference>
<dbReference type="InterPro" id="IPR029779">
    <property type="entry name" value="Rmp24-like"/>
</dbReference>
<feature type="compositionally biased region" description="Polar residues" evidence="2">
    <location>
        <begin position="124"/>
        <end position="145"/>
    </location>
</feature>
<comment type="similarity">
    <text evidence="1">Belongs to the UPF0711 family.</text>
</comment>
<dbReference type="Proteomes" id="UP000694546">
    <property type="component" value="Chromosome 22"/>
</dbReference>
<feature type="compositionally biased region" description="Low complexity" evidence="2">
    <location>
        <begin position="1"/>
        <end position="21"/>
    </location>
</feature>
<organism evidence="3 4">
    <name type="scientific">Gadus morhua</name>
    <name type="common">Atlantic cod</name>
    <dbReference type="NCBI Taxonomy" id="8049"/>
    <lineage>
        <taxon>Eukaryota</taxon>
        <taxon>Metazoa</taxon>
        <taxon>Chordata</taxon>
        <taxon>Craniata</taxon>
        <taxon>Vertebrata</taxon>
        <taxon>Euteleostomi</taxon>
        <taxon>Actinopterygii</taxon>
        <taxon>Neopterygii</taxon>
        <taxon>Teleostei</taxon>
        <taxon>Neoteleostei</taxon>
        <taxon>Acanthomorphata</taxon>
        <taxon>Zeiogadaria</taxon>
        <taxon>Gadariae</taxon>
        <taxon>Gadiformes</taxon>
        <taxon>Gadoidei</taxon>
        <taxon>Gadidae</taxon>
        <taxon>Gadus</taxon>
    </lineage>
</organism>
<dbReference type="Ensembl" id="ENSGMOT00000076978.1">
    <property type="protein sequence ID" value="ENSGMOP00000035654.1"/>
    <property type="gene ID" value="ENSGMOG00000029622.1"/>
</dbReference>